<keyword evidence="1" id="KW-1133">Transmembrane helix</keyword>
<dbReference type="Pfam" id="PF04865">
    <property type="entry name" value="Baseplate_J"/>
    <property type="match status" value="1"/>
</dbReference>
<reference evidence="4 5" key="1">
    <citation type="journal article" date="2011" name="Biochem. Biophys. Res. Commun.">
        <title>Increased number of Arginine-based salt bridges contributes to the thermotolerance of thermotolerant acetic acid bacteria, Acetobacter tropicalis SKU1100.</title>
        <authorList>
            <person name="Matsutani M."/>
            <person name="Hirakawa H."/>
            <person name="Nishikura M."/>
            <person name="Soemphol W."/>
            <person name="Ali I.A.I."/>
            <person name="Yakushi T."/>
            <person name="Matsushita K."/>
        </authorList>
    </citation>
    <scope>NUCLEOTIDE SEQUENCE [LARGE SCALE GENOMIC DNA]</scope>
    <source>
        <strain evidence="4 5">NBRC 101654</strain>
    </source>
</reference>
<evidence type="ECO:0000256" key="1">
    <source>
        <dbReference type="SAM" id="Phobius"/>
    </source>
</evidence>
<evidence type="ECO:0000313" key="5">
    <source>
        <dbReference type="Proteomes" id="UP000004319"/>
    </source>
</evidence>
<evidence type="ECO:0000259" key="3">
    <source>
        <dbReference type="Pfam" id="PF26079"/>
    </source>
</evidence>
<dbReference type="InterPro" id="IPR052399">
    <property type="entry name" value="Phage_Baseplate_Assmbl_Protein"/>
</dbReference>
<comment type="caution">
    <text evidence="4">The sequence shown here is derived from an EMBL/GenBank/DDBJ whole genome shotgun (WGS) entry which is preliminary data.</text>
</comment>
<proteinExistence type="predicted"/>
<protein>
    <submittedName>
        <fullName evidence="4">Baseplate J family protein</fullName>
    </submittedName>
</protein>
<organism evidence="4 5">
    <name type="scientific">Acetobacter tropicalis NBRC 101654</name>
    <dbReference type="NCBI Taxonomy" id="749388"/>
    <lineage>
        <taxon>Bacteria</taxon>
        <taxon>Pseudomonadati</taxon>
        <taxon>Pseudomonadota</taxon>
        <taxon>Alphaproteobacteria</taxon>
        <taxon>Acetobacterales</taxon>
        <taxon>Acetobacteraceae</taxon>
        <taxon>Acetobacter</taxon>
    </lineage>
</organism>
<name>F7VH44_9PROT</name>
<dbReference type="EMBL" id="BABS01000112">
    <property type="protein sequence ID" value="GAA09689.1"/>
    <property type="molecule type" value="Genomic_DNA"/>
</dbReference>
<dbReference type="InterPro" id="IPR006949">
    <property type="entry name" value="Barrel_Baseplate_J-like"/>
</dbReference>
<dbReference type="RefSeq" id="WP_006559713.1">
    <property type="nucleotide sequence ID" value="NZ_BABS01000112.1"/>
</dbReference>
<dbReference type="Proteomes" id="UP000004319">
    <property type="component" value="Unassembled WGS sequence"/>
</dbReference>
<feature type="domain" description="Baseplate J-like C-terminal" evidence="3">
    <location>
        <begin position="297"/>
        <end position="363"/>
    </location>
</feature>
<dbReference type="AlphaFoldDB" id="F7VH44"/>
<accession>F7VH44</accession>
<sequence>MAYSQPTYSTIKSNLVNQLNAQIGVKLLPQSVIMILAVVLAKLINLMYGYLNYIEQQGVPFTATDLTLEAWGSLKNITRKTAAYATGSVTFTGSDSTQVIPAGTVLSRPDGTQFTTNTATNINESVLITAVDAGANSNTSSGTVLTLNSSFVGVDGTVTLQNSITSGSDMETDSALRERVIAAFQETPSGGSVEDHERWALAAGANYAWTNPTPLAGNEVVTYVMFDRSNAYQGFPQGTDGSATGETRWNTATGDQLTIADGIYSSTPVGEISIIAAPKAQAVNIVINGLSNLTSAEQASIKTALENLFINDGTPLGTTIYVTAISAAIQQIVGSQTFTLSEPTENIQTTLGNLATLGTITYNS</sequence>
<gene>
    <name evidence="4" type="ORF">ATPR_2693</name>
</gene>
<dbReference type="InterPro" id="IPR058530">
    <property type="entry name" value="Baseplate_J-like_C"/>
</dbReference>
<feature type="transmembrane region" description="Helical" evidence="1">
    <location>
        <begin position="32"/>
        <end position="51"/>
    </location>
</feature>
<keyword evidence="1" id="KW-0472">Membrane</keyword>
<evidence type="ECO:0000313" key="4">
    <source>
        <dbReference type="EMBL" id="GAA09689.1"/>
    </source>
</evidence>
<dbReference type="PANTHER" id="PTHR37829:SF3">
    <property type="entry name" value="PROTEIN JAYE-RELATED"/>
    <property type="match status" value="1"/>
</dbReference>
<keyword evidence="1" id="KW-0812">Transmembrane</keyword>
<dbReference type="PANTHER" id="PTHR37829">
    <property type="entry name" value="PHAGE-LIKE ELEMENT PBSX PROTEIN XKDT"/>
    <property type="match status" value="1"/>
</dbReference>
<feature type="domain" description="Baseplate protein J-like barrel" evidence="2">
    <location>
        <begin position="88"/>
        <end position="165"/>
    </location>
</feature>
<dbReference type="Pfam" id="PF26079">
    <property type="entry name" value="Baseplate_J_C"/>
    <property type="match status" value="1"/>
</dbReference>
<evidence type="ECO:0000259" key="2">
    <source>
        <dbReference type="Pfam" id="PF04865"/>
    </source>
</evidence>